<dbReference type="PROSITE" id="PS50026">
    <property type="entry name" value="EGF_3"/>
    <property type="match status" value="1"/>
</dbReference>
<feature type="domain" description="Link" evidence="17">
    <location>
        <begin position="269"/>
        <end position="365"/>
    </location>
</feature>
<keyword evidence="8" id="KW-0325">Glycoprotein</keyword>
<keyword evidence="4" id="KW-0732">Signal</keyword>
<keyword evidence="9" id="KW-0393">Immunoglobulin domain</keyword>
<feature type="compositionally biased region" description="Basic and acidic residues" evidence="13">
    <location>
        <begin position="1323"/>
        <end position="1346"/>
    </location>
</feature>
<organism evidence="18 19">
    <name type="scientific">Polypterus senegalus</name>
    <name type="common">Senegal bichir</name>
    <dbReference type="NCBI Taxonomy" id="55291"/>
    <lineage>
        <taxon>Eukaryota</taxon>
        <taxon>Metazoa</taxon>
        <taxon>Chordata</taxon>
        <taxon>Craniata</taxon>
        <taxon>Vertebrata</taxon>
        <taxon>Euteleostomi</taxon>
        <taxon>Actinopterygii</taxon>
        <taxon>Polypteriformes</taxon>
        <taxon>Polypteridae</taxon>
        <taxon>Polypterus</taxon>
    </lineage>
</organism>
<dbReference type="GO" id="GO:0072534">
    <property type="term" value="C:perineuronal net"/>
    <property type="evidence" value="ECO:0007669"/>
    <property type="project" value="TreeGrafter"/>
</dbReference>
<dbReference type="CDD" id="cd03520">
    <property type="entry name" value="Link_domain_CSPGs_modules_2_4"/>
    <property type="match status" value="1"/>
</dbReference>
<feature type="domain" description="Sushi" evidence="16">
    <location>
        <begin position="1448"/>
        <end position="1508"/>
    </location>
</feature>
<dbReference type="InterPro" id="IPR050691">
    <property type="entry name" value="Hyaluronan_bind_Proteoglycan"/>
</dbReference>
<evidence type="ECO:0000259" key="16">
    <source>
        <dbReference type="PROSITE" id="PS50923"/>
    </source>
</evidence>
<dbReference type="SUPFAM" id="SSF57196">
    <property type="entry name" value="EGF/Laminin"/>
    <property type="match status" value="1"/>
</dbReference>
<evidence type="ECO:0000259" key="14">
    <source>
        <dbReference type="PROSITE" id="PS50026"/>
    </source>
</evidence>
<keyword evidence="6" id="KW-0654">Proteoglycan</keyword>
<dbReference type="FunFam" id="2.60.40.10:FF:000571">
    <property type="entry name" value="Neurocan core protein"/>
    <property type="match status" value="1"/>
</dbReference>
<dbReference type="Gene3D" id="3.10.100.10">
    <property type="entry name" value="Mannose-Binding Protein A, subunit A"/>
    <property type="match status" value="2"/>
</dbReference>
<evidence type="ECO:0000256" key="6">
    <source>
        <dbReference type="ARBA" id="ARBA00022974"/>
    </source>
</evidence>
<feature type="region of interest" description="Disordered" evidence="13">
    <location>
        <begin position="644"/>
        <end position="751"/>
    </location>
</feature>
<dbReference type="SUPFAM" id="SSF56436">
    <property type="entry name" value="C-type lectin-like"/>
    <property type="match status" value="2"/>
</dbReference>
<evidence type="ECO:0000256" key="12">
    <source>
        <dbReference type="PROSITE-ProRule" id="PRU00323"/>
    </source>
</evidence>
<feature type="compositionally biased region" description="Basic and acidic residues" evidence="13">
    <location>
        <begin position="617"/>
        <end position="626"/>
    </location>
</feature>
<dbReference type="InterPro" id="IPR007110">
    <property type="entry name" value="Ig-like_dom"/>
</dbReference>
<gene>
    <name evidence="18" type="primary">Ncan</name>
    <name evidence="18" type="ORF">GTO96_0003195</name>
</gene>
<feature type="compositionally biased region" description="Low complexity" evidence="13">
    <location>
        <begin position="1393"/>
        <end position="1409"/>
    </location>
</feature>
<feature type="domain" description="Ig-like" evidence="15">
    <location>
        <begin position="67"/>
        <end position="164"/>
    </location>
</feature>
<evidence type="ECO:0000256" key="11">
    <source>
        <dbReference type="PROSITE-ProRule" id="PRU00302"/>
    </source>
</evidence>
<comment type="caution">
    <text evidence="10">Lacks conserved residue(s) required for the propagation of feature annotation.</text>
</comment>
<dbReference type="PROSITE" id="PS50835">
    <property type="entry name" value="IG_LIKE"/>
    <property type="match status" value="1"/>
</dbReference>
<name>A0A8X8BRT3_POLSE</name>
<dbReference type="SUPFAM" id="SSF48726">
    <property type="entry name" value="Immunoglobulin"/>
    <property type="match status" value="1"/>
</dbReference>
<keyword evidence="5" id="KW-0677">Repeat</keyword>
<dbReference type="GO" id="GO:0010001">
    <property type="term" value="P:glial cell differentiation"/>
    <property type="evidence" value="ECO:0007669"/>
    <property type="project" value="TreeGrafter"/>
</dbReference>
<feature type="compositionally biased region" description="Basic and acidic residues" evidence="13">
    <location>
        <begin position="679"/>
        <end position="695"/>
    </location>
</feature>
<evidence type="ECO:0000256" key="7">
    <source>
        <dbReference type="ARBA" id="ARBA00023157"/>
    </source>
</evidence>
<dbReference type="GO" id="GO:0045202">
    <property type="term" value="C:synapse"/>
    <property type="evidence" value="ECO:0007669"/>
    <property type="project" value="TreeGrafter"/>
</dbReference>
<dbReference type="InterPro" id="IPR013106">
    <property type="entry name" value="Ig_V-set"/>
</dbReference>
<dbReference type="InterPro" id="IPR016187">
    <property type="entry name" value="CTDL_fold"/>
</dbReference>
<evidence type="ECO:0000256" key="13">
    <source>
        <dbReference type="SAM" id="MobiDB-lite"/>
    </source>
</evidence>
<feature type="region of interest" description="Disordered" evidence="13">
    <location>
        <begin position="1303"/>
        <end position="1350"/>
    </location>
</feature>
<dbReference type="GO" id="GO:0007417">
    <property type="term" value="P:central nervous system development"/>
    <property type="evidence" value="ECO:0007669"/>
    <property type="project" value="TreeGrafter"/>
</dbReference>
<comment type="caution">
    <text evidence="18">The sequence shown here is derived from an EMBL/GenBank/DDBJ whole genome shotgun (WGS) entry which is preliminary data.</text>
</comment>
<dbReference type="CDD" id="cd03517">
    <property type="entry name" value="Link_domain_CSPGs_modules_1_3"/>
    <property type="match status" value="1"/>
</dbReference>
<dbReference type="EMBL" id="JAATIS010003638">
    <property type="protein sequence ID" value="KAG2463966.1"/>
    <property type="molecule type" value="Genomic_DNA"/>
</dbReference>
<feature type="domain" description="Link" evidence="17">
    <location>
        <begin position="168"/>
        <end position="263"/>
    </location>
</feature>
<dbReference type="InterPro" id="IPR000538">
    <property type="entry name" value="Link_dom"/>
</dbReference>
<accession>A0A8X8BRT3</accession>
<reference evidence="18 19" key="1">
    <citation type="journal article" date="2021" name="Cell">
        <title>Tracing the genetic footprints of vertebrate landing in non-teleost ray-finned fishes.</title>
        <authorList>
            <person name="Bi X."/>
            <person name="Wang K."/>
            <person name="Yang L."/>
            <person name="Pan H."/>
            <person name="Jiang H."/>
            <person name="Wei Q."/>
            <person name="Fang M."/>
            <person name="Yu H."/>
            <person name="Zhu C."/>
            <person name="Cai Y."/>
            <person name="He Y."/>
            <person name="Gan X."/>
            <person name="Zeng H."/>
            <person name="Yu D."/>
            <person name="Zhu Y."/>
            <person name="Jiang H."/>
            <person name="Qiu Q."/>
            <person name="Yang H."/>
            <person name="Zhang Y.E."/>
            <person name="Wang W."/>
            <person name="Zhu M."/>
            <person name="He S."/>
            <person name="Zhang G."/>
        </authorList>
    </citation>
    <scope>NUCLEOTIDE SEQUENCE [LARGE SCALE GENOMIC DNA]</scope>
    <source>
        <strain evidence="18">Bchr_013</strain>
    </source>
</reference>
<evidence type="ECO:0000256" key="3">
    <source>
        <dbReference type="ARBA" id="ARBA00022536"/>
    </source>
</evidence>
<dbReference type="Proteomes" id="UP000886611">
    <property type="component" value="Unassembled WGS sequence"/>
</dbReference>
<dbReference type="GO" id="GO:0001501">
    <property type="term" value="P:skeletal system development"/>
    <property type="evidence" value="ECO:0007669"/>
    <property type="project" value="TreeGrafter"/>
</dbReference>
<dbReference type="GO" id="GO:0007155">
    <property type="term" value="P:cell adhesion"/>
    <property type="evidence" value="ECO:0007669"/>
    <property type="project" value="InterPro"/>
</dbReference>
<protein>
    <submittedName>
        <fullName evidence="18">NCAN protein</fullName>
    </submittedName>
</protein>
<dbReference type="Pfam" id="PF00193">
    <property type="entry name" value="Xlink"/>
    <property type="match status" value="2"/>
</dbReference>
<keyword evidence="2" id="KW-0964">Secreted</keyword>
<dbReference type="InterPro" id="IPR000742">
    <property type="entry name" value="EGF"/>
</dbReference>
<evidence type="ECO:0000259" key="15">
    <source>
        <dbReference type="PROSITE" id="PS50835"/>
    </source>
</evidence>
<keyword evidence="3 10" id="KW-0245">EGF-like domain</keyword>
<evidence type="ECO:0000256" key="9">
    <source>
        <dbReference type="ARBA" id="ARBA00023319"/>
    </source>
</evidence>
<feature type="region of interest" description="Disordered" evidence="13">
    <location>
        <begin position="1387"/>
        <end position="1409"/>
    </location>
</feature>
<dbReference type="CDD" id="cd00033">
    <property type="entry name" value="CCP"/>
    <property type="match status" value="1"/>
</dbReference>
<dbReference type="Gene3D" id="2.60.40.10">
    <property type="entry name" value="Immunoglobulins"/>
    <property type="match status" value="1"/>
</dbReference>
<dbReference type="Gene3D" id="2.10.25.10">
    <property type="entry name" value="Laminin"/>
    <property type="match status" value="1"/>
</dbReference>
<dbReference type="Pfam" id="PF00084">
    <property type="entry name" value="Sushi"/>
    <property type="match status" value="1"/>
</dbReference>
<evidence type="ECO:0000256" key="2">
    <source>
        <dbReference type="ARBA" id="ARBA00022525"/>
    </source>
</evidence>
<dbReference type="PROSITE" id="PS50963">
    <property type="entry name" value="LINK_2"/>
    <property type="match status" value="2"/>
</dbReference>
<dbReference type="SMART" id="SM00409">
    <property type="entry name" value="IG"/>
    <property type="match status" value="1"/>
</dbReference>
<dbReference type="PROSITE" id="PS50923">
    <property type="entry name" value="SUSHI"/>
    <property type="match status" value="1"/>
</dbReference>
<comment type="subcellular location">
    <subcellularLocation>
        <location evidence="1">Secreted</location>
    </subcellularLocation>
</comment>
<dbReference type="InterPro" id="IPR003599">
    <property type="entry name" value="Ig_sub"/>
</dbReference>
<evidence type="ECO:0000256" key="4">
    <source>
        <dbReference type="ARBA" id="ARBA00022729"/>
    </source>
</evidence>
<dbReference type="CDD" id="cd00054">
    <property type="entry name" value="EGF_CA"/>
    <property type="match status" value="1"/>
</dbReference>
<dbReference type="PROSITE" id="PS01241">
    <property type="entry name" value="LINK_1"/>
    <property type="match status" value="1"/>
</dbReference>
<feature type="compositionally biased region" description="Basic and acidic residues" evidence="13">
    <location>
        <begin position="649"/>
        <end position="658"/>
    </location>
</feature>
<evidence type="ECO:0000313" key="19">
    <source>
        <dbReference type="Proteomes" id="UP000886611"/>
    </source>
</evidence>
<dbReference type="FunFam" id="2.10.70.10:FF:000003">
    <property type="entry name" value="Versican core protein"/>
    <property type="match status" value="1"/>
</dbReference>
<dbReference type="InterPro" id="IPR016186">
    <property type="entry name" value="C-type_lectin-like/link_sf"/>
</dbReference>
<dbReference type="Pfam" id="PF00008">
    <property type="entry name" value="EGF"/>
    <property type="match status" value="1"/>
</dbReference>
<dbReference type="SMART" id="SM00032">
    <property type="entry name" value="CCP"/>
    <property type="match status" value="1"/>
</dbReference>
<dbReference type="PRINTS" id="PR01265">
    <property type="entry name" value="LINKMODULE"/>
</dbReference>
<keyword evidence="19" id="KW-1185">Reference proteome</keyword>
<keyword evidence="7 10" id="KW-1015">Disulfide bond</keyword>
<dbReference type="InterPro" id="IPR013783">
    <property type="entry name" value="Ig-like_fold"/>
</dbReference>
<feature type="non-terminal residue" evidence="18">
    <location>
        <position position="1516"/>
    </location>
</feature>
<dbReference type="FunFam" id="2.10.25.10:FF:000012">
    <property type="entry name" value="Delta-like protein"/>
    <property type="match status" value="1"/>
</dbReference>
<dbReference type="Pfam" id="PF07686">
    <property type="entry name" value="V-set"/>
    <property type="match status" value="1"/>
</dbReference>
<evidence type="ECO:0000313" key="18">
    <source>
        <dbReference type="EMBL" id="KAG2463966.1"/>
    </source>
</evidence>
<dbReference type="PANTHER" id="PTHR22804:SF24">
    <property type="entry name" value="NEUROCAN CORE PROTEIN"/>
    <property type="match status" value="1"/>
</dbReference>
<evidence type="ECO:0000256" key="8">
    <source>
        <dbReference type="ARBA" id="ARBA00023180"/>
    </source>
</evidence>
<feature type="region of interest" description="Disordered" evidence="13">
    <location>
        <begin position="793"/>
        <end position="832"/>
    </location>
</feature>
<feature type="non-terminal residue" evidence="18">
    <location>
        <position position="1"/>
    </location>
</feature>
<dbReference type="SMART" id="SM00445">
    <property type="entry name" value="LINK"/>
    <property type="match status" value="2"/>
</dbReference>
<evidence type="ECO:0000256" key="10">
    <source>
        <dbReference type="PROSITE-ProRule" id="PRU00076"/>
    </source>
</evidence>
<feature type="region of interest" description="Disordered" evidence="13">
    <location>
        <begin position="600"/>
        <end position="629"/>
    </location>
</feature>
<dbReference type="SMART" id="SM00181">
    <property type="entry name" value="EGF"/>
    <property type="match status" value="1"/>
</dbReference>
<feature type="compositionally biased region" description="Polar residues" evidence="13">
    <location>
        <begin position="1312"/>
        <end position="1322"/>
    </location>
</feature>
<dbReference type="InterPro" id="IPR035976">
    <property type="entry name" value="Sushi/SCR/CCP_sf"/>
</dbReference>
<dbReference type="PANTHER" id="PTHR22804">
    <property type="entry name" value="AGGRECAN/VERSICAN PROTEOGLYCAN"/>
    <property type="match status" value="1"/>
</dbReference>
<dbReference type="PROSITE" id="PS00022">
    <property type="entry name" value="EGF_1"/>
    <property type="match status" value="1"/>
</dbReference>
<keyword evidence="11" id="KW-0768">Sushi</keyword>
<evidence type="ECO:0000256" key="5">
    <source>
        <dbReference type="ARBA" id="ARBA00022737"/>
    </source>
</evidence>
<dbReference type="GO" id="GO:0005615">
    <property type="term" value="C:extracellular space"/>
    <property type="evidence" value="ECO:0007669"/>
    <property type="project" value="TreeGrafter"/>
</dbReference>
<dbReference type="FunFam" id="3.10.100.10:FF:000011">
    <property type="entry name" value="Aggrecan core protein"/>
    <property type="match status" value="1"/>
</dbReference>
<feature type="compositionally biased region" description="Low complexity" evidence="13">
    <location>
        <begin position="738"/>
        <end position="751"/>
    </location>
</feature>
<dbReference type="Gene3D" id="2.10.70.10">
    <property type="entry name" value="Complement Module, domain 1"/>
    <property type="match status" value="1"/>
</dbReference>
<dbReference type="SUPFAM" id="SSF57535">
    <property type="entry name" value="Complement control module/SCR domain"/>
    <property type="match status" value="1"/>
</dbReference>
<dbReference type="GO" id="GO:0002052">
    <property type="term" value="P:positive regulation of neuroblast proliferation"/>
    <property type="evidence" value="ECO:0007669"/>
    <property type="project" value="TreeGrafter"/>
</dbReference>
<evidence type="ECO:0000256" key="1">
    <source>
        <dbReference type="ARBA" id="ARBA00004613"/>
    </source>
</evidence>
<dbReference type="PROSITE" id="PS01186">
    <property type="entry name" value="EGF_2"/>
    <property type="match status" value="1"/>
</dbReference>
<feature type="disulfide bond" evidence="11">
    <location>
        <begin position="1479"/>
        <end position="1506"/>
    </location>
</feature>
<dbReference type="FunFam" id="3.10.100.10:FF:000002">
    <property type="entry name" value="Hyaluronan proteoglycan link protein 1"/>
    <property type="match status" value="1"/>
</dbReference>
<sequence length="1516" mass="164711">MFSPYRGSEVVSALAIPVDVLGVADVVEVLWREWSLEEGNTGGVKLVNMKRVTHQTVHAGLAETTFLPCIFTLRPSPSREPPRIKWTKIVSQGGVKKEISVLVAKDNVIKVKKDFQERVTLPGYPDNRYNATMALTNLHTSDSGIYRCEVVVGIDDEEDTVPLEVEGVVFHYRSPSDRYALTFEDAQRVCLENSAIIATVEQLQAAFDDGYDNCDAGWLSDHTVRYPIRSPRPGCYGDREALPGVRNYGPRDPKELYDVYCYARQQSGDVFHTTTPQKLSLATASTHCHSLGAHLATVGQLYLAWQNGFDRCDPGWLADGSVRYPITQPRRNCGGDTPGVRTVYQHANRTGFPDTTLLFDAYCYRGAPRRAVASAAGLQLSKNSGNSSSANLDQKWTGSTEDQTWQAFSLEQEVQTGSSLQNDLGASSAQRSAILEEQMNAIGSNDSSEISAEHVTFHLRPGLVKLDEDEQLSLASQSSLQSEKLPEGQQEFPVGGQGILPLERQPEPQADESVNLLSTLVSEAEQKDHWDEGHRQQRGFMGDLSGHPTKDQGSLEFGQKVETVNQLPSSAEITNTHAPLNMGALPATSTKYEAAVPTSIASGAAKRHSTSSAETEDPTHEPDIRSEQQPLESNYLMEILEGSNNQAHADNEADGFERRARKGTPEHPPGPPSSLATPKFKDRWSPLEGTSEHRSGGAAGSPPPTPAPETGDETWASEPVAANIRALPPLHVSTKTQTPLETPSSPPESIATWTRLPTLTPLADLTAETSGDDLPTFKEILTLEYHVKGREVRRLSQEETAENFSGEGKEEEESHLGAPEWTSTQAVPQHSELPRLAQLFSETEGSGSREEAGHLVRQEALNSTQGPPAAPMKEDTSLEVYSAVESTSKGVDIVKEAMGTKEPLSVSTQLASIEAHQEEPELTRDLGEVSKQPVITISQDDSVVTEEASPPIDNIIVHQEDPGATVEPGDILSQPATVETNLELHRVTGQPGGVSSQLTTVVAHPENPGVTSEPDEVFTHLIVKEAKPEEAWVTGEPHKDTSQHINIKANQEDTPVTEESLVIGANQEKDGMTGEPINLREDDHKVTEEPPNYWTHLAITVGKQEETETEKPVTVATHQAITNAIQANTLVTDDSLQGWTNHEKDIVTEKPDKVFTHPITIEAHPDDPLVTEESNKELVLPFTIVGKTAPGGTEVTSVTVTENPQDVAEVRGAVDYVPHQTDALPSLGIDLTIISTTTLYGEDMNVTPASTAHLATSMENSSSETEHTLYVVSPSTVVPESKEMLNIDQDSMEHIELSKVQLQEDVSEHPGLQQTEQSMRNESYQEEHSRDQEVRHSGESEMHSPETLDESEQLIQLPMASPSTPPLSPVNASMEHTNVTVGNQPPAEGIEESGGSAAGEETGAGAEPATVEPCGTNPCLHGGTCLSNGTLSSCECQPGYSGENCEIVLCGSPPSVDNAFLIGRKRAHYDIHSTVRYQCADGFLQRHVPTVKCRSNGKWDRPKIICSKCEHSGDSA</sequence>
<dbReference type="InterPro" id="IPR036179">
    <property type="entry name" value="Ig-like_dom_sf"/>
</dbReference>
<feature type="domain" description="EGF-like" evidence="14">
    <location>
        <begin position="1410"/>
        <end position="1446"/>
    </location>
</feature>
<feature type="disulfide bond" evidence="12">
    <location>
        <begin position="214"/>
        <end position="235"/>
    </location>
</feature>
<feature type="disulfide bond" evidence="10">
    <location>
        <begin position="1436"/>
        <end position="1445"/>
    </location>
</feature>
<feature type="region of interest" description="Disordered" evidence="13">
    <location>
        <begin position="474"/>
        <end position="498"/>
    </location>
</feature>
<dbReference type="InterPro" id="IPR000436">
    <property type="entry name" value="Sushi_SCR_CCP_dom"/>
</dbReference>
<feature type="disulfide bond" evidence="12">
    <location>
        <begin position="312"/>
        <end position="333"/>
    </location>
</feature>
<dbReference type="GO" id="GO:0005540">
    <property type="term" value="F:hyaluronic acid binding"/>
    <property type="evidence" value="ECO:0007669"/>
    <property type="project" value="InterPro"/>
</dbReference>
<proteinExistence type="predicted"/>
<evidence type="ECO:0000259" key="17">
    <source>
        <dbReference type="PROSITE" id="PS50963"/>
    </source>
</evidence>
<feature type="disulfide bond" evidence="11">
    <location>
        <begin position="1450"/>
        <end position="1493"/>
    </location>
</feature>